<proteinExistence type="predicted"/>
<reference evidence="2" key="1">
    <citation type="submission" date="2021-01" db="EMBL/GenBank/DDBJ databases">
        <title>Adiantum capillus-veneris genome.</title>
        <authorList>
            <person name="Fang Y."/>
            <person name="Liao Q."/>
        </authorList>
    </citation>
    <scope>NUCLEOTIDE SEQUENCE</scope>
    <source>
        <strain evidence="2">H3</strain>
        <tissue evidence="2">Leaf</tissue>
    </source>
</reference>
<evidence type="ECO:0000313" key="3">
    <source>
        <dbReference type="Proteomes" id="UP000886520"/>
    </source>
</evidence>
<gene>
    <name evidence="2" type="ORF">GOP47_0005943</name>
</gene>
<sequence>MCTGCSIAEAARHPKDDQICVPHPVKECPRHFEKALDTTDLSFWMYTVVPDGSRNQEEESYANTDSEELERRATVEKVPEKVVTTNVDDHGPLETSPVHRTLRHKPNLPLLPDSLHHYKIPPLWLQLHNGLHFIGRSNTACWLGCCA</sequence>
<accession>A0A9D4V2U1</accession>
<feature type="region of interest" description="Disordered" evidence="1">
    <location>
        <begin position="53"/>
        <end position="73"/>
    </location>
</feature>
<dbReference type="AlphaFoldDB" id="A0A9D4V2U1"/>
<keyword evidence="3" id="KW-1185">Reference proteome</keyword>
<dbReference type="EMBL" id="JABFUD020000006">
    <property type="protein sequence ID" value="KAI5078272.1"/>
    <property type="molecule type" value="Genomic_DNA"/>
</dbReference>
<protein>
    <submittedName>
        <fullName evidence="2">Uncharacterized protein</fullName>
    </submittedName>
</protein>
<organism evidence="2 3">
    <name type="scientific">Adiantum capillus-veneris</name>
    <name type="common">Maidenhair fern</name>
    <dbReference type="NCBI Taxonomy" id="13818"/>
    <lineage>
        <taxon>Eukaryota</taxon>
        <taxon>Viridiplantae</taxon>
        <taxon>Streptophyta</taxon>
        <taxon>Embryophyta</taxon>
        <taxon>Tracheophyta</taxon>
        <taxon>Polypodiopsida</taxon>
        <taxon>Polypodiidae</taxon>
        <taxon>Polypodiales</taxon>
        <taxon>Pteridineae</taxon>
        <taxon>Pteridaceae</taxon>
        <taxon>Vittarioideae</taxon>
        <taxon>Adiantum</taxon>
    </lineage>
</organism>
<comment type="caution">
    <text evidence="2">The sequence shown here is derived from an EMBL/GenBank/DDBJ whole genome shotgun (WGS) entry which is preliminary data.</text>
</comment>
<evidence type="ECO:0000313" key="2">
    <source>
        <dbReference type="EMBL" id="KAI5078272.1"/>
    </source>
</evidence>
<name>A0A9D4V2U1_ADICA</name>
<dbReference type="Proteomes" id="UP000886520">
    <property type="component" value="Chromosome 6"/>
</dbReference>
<evidence type="ECO:0000256" key="1">
    <source>
        <dbReference type="SAM" id="MobiDB-lite"/>
    </source>
</evidence>